<sequence length="344" mass="38763">MKNSGENFSGQKKGRILSYDFMKSVAVAGVIVGHSLALAAGMAPELAVLERYGTALMRPVVPIFIFLAGALYKPRQSMRETGLRLLRLVTPYLFFAAVFTLIYVLTGVKFGTVGYILRVLTGEIHPVYYYVFLMAEYTVLLFVLERIFGYERMTIPLFATMAVLSILHGNYSKEIFERIGLRESMTLFCTYRSPFLWGIFYAAGIVLGQYPNLRAKAREYKIWLRSIFAGLSLFYIVMVYFAIGDLDGLNSVITTLICFSAILCLLTIRVRSKGWLFLSRRSYTIYLAHVPFYYLMEQIWKGQEHMPAIIIILTNLAVMGGGAAAVCALGKAIFKNHSFYVIGS</sequence>
<comment type="caution">
    <text evidence="9">The sequence shown here is derived from an EMBL/GenBank/DDBJ whole genome shotgun (WGS) entry which is preliminary data.</text>
</comment>
<feature type="transmembrane region" description="Helical" evidence="7">
    <location>
        <begin position="280"/>
        <end position="296"/>
    </location>
</feature>
<reference evidence="9" key="1">
    <citation type="journal article" date="2021" name="PeerJ">
        <title>Extensive microbial diversity within the chicken gut microbiome revealed by metagenomics and culture.</title>
        <authorList>
            <person name="Gilroy R."/>
            <person name="Ravi A."/>
            <person name="Getino M."/>
            <person name="Pursley I."/>
            <person name="Horton D.L."/>
            <person name="Alikhan N.F."/>
            <person name="Baker D."/>
            <person name="Gharbi K."/>
            <person name="Hall N."/>
            <person name="Watson M."/>
            <person name="Adriaenssens E.M."/>
            <person name="Foster-Nyarko E."/>
            <person name="Jarju S."/>
            <person name="Secka A."/>
            <person name="Antonio M."/>
            <person name="Oren A."/>
            <person name="Chaudhuri R.R."/>
            <person name="La Ragione R."/>
            <person name="Hildebrand F."/>
            <person name="Pallen M.J."/>
        </authorList>
    </citation>
    <scope>NUCLEOTIDE SEQUENCE</scope>
    <source>
        <strain evidence="9">CHK180-15479</strain>
    </source>
</reference>
<reference evidence="9" key="2">
    <citation type="submission" date="2021-04" db="EMBL/GenBank/DDBJ databases">
        <authorList>
            <person name="Gilroy R."/>
        </authorList>
    </citation>
    <scope>NUCLEOTIDE SEQUENCE</scope>
    <source>
        <strain evidence="9">CHK180-15479</strain>
    </source>
</reference>
<evidence type="ECO:0000256" key="2">
    <source>
        <dbReference type="ARBA" id="ARBA00007400"/>
    </source>
</evidence>
<keyword evidence="9" id="KW-0012">Acyltransferase</keyword>
<feature type="transmembrane region" description="Helical" evidence="7">
    <location>
        <begin position="21"/>
        <end position="43"/>
    </location>
</feature>
<evidence type="ECO:0000256" key="1">
    <source>
        <dbReference type="ARBA" id="ARBA00004651"/>
    </source>
</evidence>
<proteinExistence type="inferred from homology"/>
<feature type="transmembrane region" description="Helical" evidence="7">
    <location>
        <begin position="308"/>
        <end position="329"/>
    </location>
</feature>
<keyword evidence="6 7" id="KW-0472">Membrane</keyword>
<evidence type="ECO:0000256" key="7">
    <source>
        <dbReference type="SAM" id="Phobius"/>
    </source>
</evidence>
<evidence type="ECO:0000256" key="3">
    <source>
        <dbReference type="ARBA" id="ARBA00022475"/>
    </source>
</evidence>
<dbReference type="EMBL" id="DWWT01000059">
    <property type="protein sequence ID" value="HJC06742.1"/>
    <property type="molecule type" value="Genomic_DNA"/>
</dbReference>
<keyword evidence="5 7" id="KW-1133">Transmembrane helix</keyword>
<evidence type="ECO:0000313" key="10">
    <source>
        <dbReference type="Proteomes" id="UP000823910"/>
    </source>
</evidence>
<accession>A0A9D2SIL7</accession>
<dbReference type="InterPro" id="IPR002656">
    <property type="entry name" value="Acyl_transf_3_dom"/>
</dbReference>
<dbReference type="AlphaFoldDB" id="A0A9D2SIL7"/>
<organism evidence="9 10">
    <name type="scientific">Candidatus Enterocloster excrementipullorum</name>
    <dbReference type="NCBI Taxonomy" id="2838559"/>
    <lineage>
        <taxon>Bacteria</taxon>
        <taxon>Bacillati</taxon>
        <taxon>Bacillota</taxon>
        <taxon>Clostridia</taxon>
        <taxon>Lachnospirales</taxon>
        <taxon>Lachnospiraceae</taxon>
        <taxon>Enterocloster</taxon>
    </lineage>
</organism>
<protein>
    <submittedName>
        <fullName evidence="9">Acyltransferase</fullName>
    </submittedName>
</protein>
<name>A0A9D2SIL7_9FIRM</name>
<evidence type="ECO:0000256" key="5">
    <source>
        <dbReference type="ARBA" id="ARBA00022989"/>
    </source>
</evidence>
<feature type="transmembrane region" description="Helical" evidence="7">
    <location>
        <begin position="85"/>
        <end position="106"/>
    </location>
</feature>
<evidence type="ECO:0000313" key="9">
    <source>
        <dbReference type="EMBL" id="HJC06742.1"/>
    </source>
</evidence>
<evidence type="ECO:0000256" key="6">
    <source>
        <dbReference type="ARBA" id="ARBA00023136"/>
    </source>
</evidence>
<feature type="transmembrane region" description="Helical" evidence="7">
    <location>
        <begin position="249"/>
        <end position="268"/>
    </location>
</feature>
<dbReference type="Proteomes" id="UP000823910">
    <property type="component" value="Unassembled WGS sequence"/>
</dbReference>
<gene>
    <name evidence="9" type="ORF">H9704_11425</name>
</gene>
<evidence type="ECO:0000256" key="4">
    <source>
        <dbReference type="ARBA" id="ARBA00022692"/>
    </source>
</evidence>
<evidence type="ECO:0000259" key="8">
    <source>
        <dbReference type="Pfam" id="PF01757"/>
    </source>
</evidence>
<dbReference type="PANTHER" id="PTHR40074">
    <property type="entry name" value="O-ACETYLTRANSFERASE WECH"/>
    <property type="match status" value="1"/>
</dbReference>
<feature type="transmembrane region" description="Helical" evidence="7">
    <location>
        <begin position="55"/>
        <end position="73"/>
    </location>
</feature>
<feature type="domain" description="Acyltransferase 3" evidence="8">
    <location>
        <begin position="17"/>
        <end position="316"/>
    </location>
</feature>
<dbReference type="PANTHER" id="PTHR40074:SF2">
    <property type="entry name" value="O-ACETYLTRANSFERASE WECH"/>
    <property type="match status" value="1"/>
</dbReference>
<dbReference type="Pfam" id="PF01757">
    <property type="entry name" value="Acyl_transf_3"/>
    <property type="match status" value="1"/>
</dbReference>
<keyword evidence="3" id="KW-1003">Cell membrane</keyword>
<keyword evidence="4 7" id="KW-0812">Transmembrane</keyword>
<keyword evidence="9" id="KW-0808">Transferase</keyword>
<dbReference type="GO" id="GO:0005886">
    <property type="term" value="C:plasma membrane"/>
    <property type="evidence" value="ECO:0007669"/>
    <property type="project" value="UniProtKB-SubCell"/>
</dbReference>
<feature type="transmembrane region" description="Helical" evidence="7">
    <location>
        <begin position="222"/>
        <end position="243"/>
    </location>
</feature>
<comment type="similarity">
    <text evidence="2">Belongs to the acyltransferase 3 family.</text>
</comment>
<feature type="transmembrane region" description="Helical" evidence="7">
    <location>
        <begin position="126"/>
        <end position="144"/>
    </location>
</feature>
<comment type="subcellular location">
    <subcellularLocation>
        <location evidence="1">Cell membrane</location>
        <topology evidence="1">Multi-pass membrane protein</topology>
    </subcellularLocation>
</comment>
<dbReference type="GO" id="GO:0016413">
    <property type="term" value="F:O-acetyltransferase activity"/>
    <property type="evidence" value="ECO:0007669"/>
    <property type="project" value="TreeGrafter"/>
</dbReference>
<dbReference type="GO" id="GO:0009246">
    <property type="term" value="P:enterobacterial common antigen biosynthetic process"/>
    <property type="evidence" value="ECO:0007669"/>
    <property type="project" value="TreeGrafter"/>
</dbReference>